<dbReference type="InterPro" id="IPR050769">
    <property type="entry name" value="NAT_camello-type"/>
</dbReference>
<organism evidence="3 4">
    <name type="scientific">Magnetospirillum sulfuroxidans</name>
    <dbReference type="NCBI Taxonomy" id="611300"/>
    <lineage>
        <taxon>Bacteria</taxon>
        <taxon>Pseudomonadati</taxon>
        <taxon>Pseudomonadota</taxon>
        <taxon>Alphaproteobacteria</taxon>
        <taxon>Rhodospirillales</taxon>
        <taxon>Rhodospirillaceae</taxon>
        <taxon>Magnetospirillum</taxon>
    </lineage>
</organism>
<name>A0ABS5IC32_9PROT</name>
<keyword evidence="1" id="KW-0808">Transferase</keyword>
<evidence type="ECO:0000259" key="2">
    <source>
        <dbReference type="PROSITE" id="PS51186"/>
    </source>
</evidence>
<evidence type="ECO:0000313" key="4">
    <source>
        <dbReference type="Proteomes" id="UP000680714"/>
    </source>
</evidence>
<dbReference type="Proteomes" id="UP000680714">
    <property type="component" value="Unassembled WGS sequence"/>
</dbReference>
<dbReference type="Pfam" id="PF00583">
    <property type="entry name" value="Acetyltransf_1"/>
    <property type="match status" value="1"/>
</dbReference>
<dbReference type="Gene3D" id="3.40.630.30">
    <property type="match status" value="1"/>
</dbReference>
<reference evidence="3 4" key="1">
    <citation type="submission" date="2021-04" db="EMBL/GenBank/DDBJ databases">
        <title>Magnetospirillum sulfuroxidans sp. nov., a facultative chemolithoautotrophic sulfur-oxidizing alphaproteobacterium isolated from freshwater sediment and proposals for Paramagetospirillum gen. nov., and Magnetospirillaceae fam. nov.</title>
        <authorList>
            <person name="Koziaeva V."/>
            <person name="Geelhoed J.S."/>
            <person name="Sorokin D.Y."/>
            <person name="Grouzdev D.S."/>
        </authorList>
    </citation>
    <scope>NUCLEOTIDE SEQUENCE [LARGE SCALE GENOMIC DNA]</scope>
    <source>
        <strain evidence="3 4">J10</strain>
    </source>
</reference>
<accession>A0ABS5IC32</accession>
<dbReference type="InterPro" id="IPR000182">
    <property type="entry name" value="GNAT_dom"/>
</dbReference>
<keyword evidence="4" id="KW-1185">Reference proteome</keyword>
<proteinExistence type="predicted"/>
<sequence length="164" mass="18138">MTVCYQSYVPGAVGRLLAMQIETYCRTLGFGRPFEAKVGADMAAFLGRYDPGRDLFLTAFDGDALVGGITLDRGEHDPALAMAHLRWFVVDENQRGQGIGGTLLGRAIAFARMRGDRQIYLWTVDALPAARRLYDAAGFVVAEQFRATTWGKEMLEQKLVLDLT</sequence>
<dbReference type="PROSITE" id="PS51186">
    <property type="entry name" value="GNAT"/>
    <property type="match status" value="1"/>
</dbReference>
<dbReference type="InterPro" id="IPR016181">
    <property type="entry name" value="Acyl_CoA_acyltransferase"/>
</dbReference>
<feature type="domain" description="N-acetyltransferase" evidence="2">
    <location>
        <begin position="3"/>
        <end position="164"/>
    </location>
</feature>
<gene>
    <name evidence="3" type="ORF">KEC16_09085</name>
</gene>
<evidence type="ECO:0000256" key="1">
    <source>
        <dbReference type="ARBA" id="ARBA00022679"/>
    </source>
</evidence>
<dbReference type="EMBL" id="JAGTUF010000006">
    <property type="protein sequence ID" value="MBR9971869.1"/>
    <property type="molecule type" value="Genomic_DNA"/>
</dbReference>
<dbReference type="RefSeq" id="WP_211548050.1">
    <property type="nucleotide sequence ID" value="NZ_JAGTUF010000006.1"/>
</dbReference>
<comment type="caution">
    <text evidence="3">The sequence shown here is derived from an EMBL/GenBank/DDBJ whole genome shotgun (WGS) entry which is preliminary data.</text>
</comment>
<dbReference type="PANTHER" id="PTHR13947">
    <property type="entry name" value="GNAT FAMILY N-ACETYLTRANSFERASE"/>
    <property type="match status" value="1"/>
</dbReference>
<dbReference type="SUPFAM" id="SSF55729">
    <property type="entry name" value="Acyl-CoA N-acyltransferases (Nat)"/>
    <property type="match status" value="1"/>
</dbReference>
<evidence type="ECO:0000313" key="3">
    <source>
        <dbReference type="EMBL" id="MBR9971869.1"/>
    </source>
</evidence>
<dbReference type="CDD" id="cd04301">
    <property type="entry name" value="NAT_SF"/>
    <property type="match status" value="1"/>
</dbReference>
<protein>
    <submittedName>
        <fullName evidence="3">GNAT family N-acetyltransferase</fullName>
    </submittedName>
</protein>
<dbReference type="PANTHER" id="PTHR13947:SF37">
    <property type="entry name" value="LD18367P"/>
    <property type="match status" value="1"/>
</dbReference>